<dbReference type="RefSeq" id="WP_092788522.1">
    <property type="nucleotide sequence ID" value="NZ_FOPC01000001.1"/>
</dbReference>
<organism evidence="1 2">
    <name type="scientific">Algoriphagus hitonicola</name>
    <dbReference type="NCBI Taxonomy" id="435880"/>
    <lineage>
        <taxon>Bacteria</taxon>
        <taxon>Pseudomonadati</taxon>
        <taxon>Bacteroidota</taxon>
        <taxon>Cytophagia</taxon>
        <taxon>Cytophagales</taxon>
        <taxon>Cyclobacteriaceae</taxon>
        <taxon>Algoriphagus</taxon>
    </lineage>
</organism>
<dbReference type="Proteomes" id="UP000199642">
    <property type="component" value="Unassembled WGS sequence"/>
</dbReference>
<evidence type="ECO:0000313" key="1">
    <source>
        <dbReference type="EMBL" id="SFG08563.1"/>
    </source>
</evidence>
<dbReference type="AlphaFoldDB" id="A0A1I2NYL8"/>
<keyword evidence="2" id="KW-1185">Reference proteome</keyword>
<dbReference type="EMBL" id="FOPC01000001">
    <property type="protein sequence ID" value="SFG08563.1"/>
    <property type="molecule type" value="Genomic_DNA"/>
</dbReference>
<evidence type="ECO:0000313" key="2">
    <source>
        <dbReference type="Proteomes" id="UP000199642"/>
    </source>
</evidence>
<dbReference type="STRING" id="435880.SAMN04487988_101356"/>
<proteinExistence type="predicted"/>
<accession>A0A1I2NYL8</accession>
<name>A0A1I2NYL8_9BACT</name>
<sequence>MRLLGIIFFLFFGLLESFSQTKLESSPTATFTIPDFDLLSFDNRDQLYLSTAQGDLFLFDENGNQINYFSPPQQGRLQQLEAAWTVTVFSFSEDRQEFRILDRFLNPISEGRFPFPEINLAKASTLGNGNIIWIWDESDFNLKRMDYRRKVVMDQQPLNLILNTENLEVLEIREIKNRLFVNTENSGIFIFDNQANLLEKIKIPRFERICYYQERLLWIQGQTIQSYHIPSRQTETLMTFDFEGVKQIQFGQETMALIFQDRIELFDIPDSLQNRP</sequence>
<gene>
    <name evidence="1" type="ORF">SAMN04487988_101356</name>
</gene>
<dbReference type="OrthoDB" id="1116010at2"/>
<reference evidence="2" key="1">
    <citation type="submission" date="2016-10" db="EMBL/GenBank/DDBJ databases">
        <authorList>
            <person name="Varghese N."/>
            <person name="Submissions S."/>
        </authorList>
    </citation>
    <scope>NUCLEOTIDE SEQUENCE [LARGE SCALE GENOMIC DNA]</scope>
    <source>
        <strain evidence="2">DSM 19315</strain>
    </source>
</reference>
<protein>
    <submittedName>
        <fullName evidence="1">Uncharacterized protein</fullName>
    </submittedName>
</protein>